<dbReference type="RefSeq" id="WP_106262914.1">
    <property type="nucleotide sequence ID" value="NZ_PVTQ01000002.1"/>
</dbReference>
<dbReference type="InterPro" id="IPR006143">
    <property type="entry name" value="RND_pump_MFP"/>
</dbReference>
<name>A0A2T0X0F1_9RHOB</name>
<protein>
    <submittedName>
        <fullName evidence="4">RND family efflux transporter MFP subunit</fullName>
    </submittedName>
</protein>
<dbReference type="Proteomes" id="UP000238392">
    <property type="component" value="Unassembled WGS sequence"/>
</dbReference>
<comment type="similarity">
    <text evidence="1">Belongs to the membrane fusion protein (MFP) (TC 8.A.1) family.</text>
</comment>
<dbReference type="SUPFAM" id="SSF111369">
    <property type="entry name" value="HlyD-like secretion proteins"/>
    <property type="match status" value="1"/>
</dbReference>
<keyword evidence="3" id="KW-0732">Signal</keyword>
<comment type="caution">
    <text evidence="4">The sequence shown here is derived from an EMBL/GenBank/DDBJ whole genome shotgun (WGS) entry which is preliminary data.</text>
</comment>
<dbReference type="Gene3D" id="2.40.420.20">
    <property type="match status" value="1"/>
</dbReference>
<dbReference type="PANTHER" id="PTHR30469:SF20">
    <property type="entry name" value="EFFLUX RND TRANSPORTER PERIPLASMIC ADAPTOR SUBUNIT"/>
    <property type="match status" value="1"/>
</dbReference>
<evidence type="ECO:0000313" key="5">
    <source>
        <dbReference type="Proteomes" id="UP000238392"/>
    </source>
</evidence>
<dbReference type="OrthoDB" id="9813967at2"/>
<dbReference type="EMBL" id="PVTQ01000002">
    <property type="protein sequence ID" value="PRY92397.1"/>
    <property type="molecule type" value="Genomic_DNA"/>
</dbReference>
<evidence type="ECO:0000256" key="2">
    <source>
        <dbReference type="SAM" id="Coils"/>
    </source>
</evidence>
<feature type="chain" id="PRO_5015642678" evidence="3">
    <location>
        <begin position="21"/>
        <end position="341"/>
    </location>
</feature>
<proteinExistence type="inferred from homology"/>
<evidence type="ECO:0000256" key="3">
    <source>
        <dbReference type="SAM" id="SignalP"/>
    </source>
</evidence>
<reference evidence="4 5" key="1">
    <citation type="submission" date="2018-03" db="EMBL/GenBank/DDBJ databases">
        <title>Genomic Encyclopedia of Archaeal and Bacterial Type Strains, Phase II (KMG-II): from individual species to whole genera.</title>
        <authorList>
            <person name="Goeker M."/>
        </authorList>
    </citation>
    <scope>NUCLEOTIDE SEQUENCE [LARGE SCALE GENOMIC DNA]</scope>
    <source>
        <strain evidence="4 5">DSM 100212</strain>
    </source>
</reference>
<organism evidence="4 5">
    <name type="scientific">Donghicola tyrosinivorans</name>
    <dbReference type="NCBI Taxonomy" id="1652492"/>
    <lineage>
        <taxon>Bacteria</taxon>
        <taxon>Pseudomonadati</taxon>
        <taxon>Pseudomonadota</taxon>
        <taxon>Alphaproteobacteria</taxon>
        <taxon>Rhodobacterales</taxon>
        <taxon>Roseobacteraceae</taxon>
        <taxon>Donghicola</taxon>
    </lineage>
</organism>
<dbReference type="Gene3D" id="2.40.50.100">
    <property type="match status" value="2"/>
</dbReference>
<dbReference type="GO" id="GO:1990281">
    <property type="term" value="C:efflux pump complex"/>
    <property type="evidence" value="ECO:0007669"/>
    <property type="project" value="TreeGrafter"/>
</dbReference>
<keyword evidence="5" id="KW-1185">Reference proteome</keyword>
<gene>
    <name evidence="4" type="ORF">CLV74_102312</name>
</gene>
<evidence type="ECO:0000256" key="1">
    <source>
        <dbReference type="ARBA" id="ARBA00009477"/>
    </source>
</evidence>
<dbReference type="NCBIfam" id="TIGR01730">
    <property type="entry name" value="RND_mfp"/>
    <property type="match status" value="1"/>
</dbReference>
<accession>A0A2T0X0F1</accession>
<dbReference type="PANTHER" id="PTHR30469">
    <property type="entry name" value="MULTIDRUG RESISTANCE PROTEIN MDTA"/>
    <property type="match status" value="1"/>
</dbReference>
<evidence type="ECO:0000313" key="4">
    <source>
        <dbReference type="EMBL" id="PRY92397.1"/>
    </source>
</evidence>
<sequence>MRMIPVLALIAATFAVPAMAQDVPKPVKLMTLQSGPAHIERQFFGQVVAKQTVDLAFQVGGQLQQLTAPEGQMIREGEVIAQLDLRAYTRARDQAKVNLDKARRDLERLTALRGSTVSDVTIRDAQTQVDLAQIALQNAEDSLDDATLRAPFDALVARREVANYTTVAAGTPIVLLHDVSELRVEIEVPEVLFRTAGRTGDVTFSAEFPDGDTRFNLSPREFEAEASAVGQTYTLTLAFDKNPGAFVYPGASLTVYAATELGGGDAVFLPETALSFDPEGKPRVMVFTDGTVRATPITMQITDDGRIQMVEGPENGTEIVLTGASQLQDGQTVRRFTRIGE</sequence>
<dbReference type="AlphaFoldDB" id="A0A2T0X0F1"/>
<feature type="coiled-coil region" evidence="2">
    <location>
        <begin position="85"/>
        <end position="149"/>
    </location>
</feature>
<keyword evidence="2" id="KW-0175">Coiled coil</keyword>
<dbReference type="GO" id="GO:0015562">
    <property type="term" value="F:efflux transmembrane transporter activity"/>
    <property type="evidence" value="ECO:0007669"/>
    <property type="project" value="TreeGrafter"/>
</dbReference>
<feature type="signal peptide" evidence="3">
    <location>
        <begin position="1"/>
        <end position="20"/>
    </location>
</feature>